<dbReference type="InterPro" id="IPR017039">
    <property type="entry name" value="Virul_fac_BrkB"/>
</dbReference>
<feature type="transmembrane region" description="Helical" evidence="6">
    <location>
        <begin position="39"/>
        <end position="63"/>
    </location>
</feature>
<dbReference type="Proteomes" id="UP000198888">
    <property type="component" value="Unassembled WGS sequence"/>
</dbReference>
<dbReference type="PANTHER" id="PTHR30213">
    <property type="entry name" value="INNER MEMBRANE PROTEIN YHJD"/>
    <property type="match status" value="1"/>
</dbReference>
<keyword evidence="4 6" id="KW-1133">Transmembrane helix</keyword>
<evidence type="ECO:0000256" key="6">
    <source>
        <dbReference type="SAM" id="Phobius"/>
    </source>
</evidence>
<dbReference type="GeneID" id="35001314"/>
<dbReference type="STRING" id="1073996.SAMN05444271_1534"/>
<feature type="transmembrane region" description="Helical" evidence="6">
    <location>
        <begin position="178"/>
        <end position="195"/>
    </location>
</feature>
<reference evidence="7 8" key="1">
    <citation type="submission" date="2016-10" db="EMBL/GenBank/DDBJ databases">
        <authorList>
            <person name="de Groot N.N."/>
        </authorList>
    </citation>
    <scope>NUCLEOTIDE SEQUENCE [LARGE SCALE GENOMIC DNA]</scope>
    <source>
        <strain evidence="7 8">DSM 22187</strain>
    </source>
</reference>
<dbReference type="GO" id="GO:0005886">
    <property type="term" value="C:plasma membrane"/>
    <property type="evidence" value="ECO:0007669"/>
    <property type="project" value="UniProtKB-SubCell"/>
</dbReference>
<comment type="subcellular location">
    <subcellularLocation>
        <location evidence="1">Cell membrane</location>
        <topology evidence="1">Multi-pass membrane protein</topology>
    </subcellularLocation>
</comment>
<name>A0A1H6Y0K9_9EURY</name>
<evidence type="ECO:0000256" key="5">
    <source>
        <dbReference type="ARBA" id="ARBA00023136"/>
    </source>
</evidence>
<dbReference type="NCBIfam" id="TIGR00765">
    <property type="entry name" value="yihY_not_rbn"/>
    <property type="match status" value="1"/>
</dbReference>
<evidence type="ECO:0000256" key="4">
    <source>
        <dbReference type="ARBA" id="ARBA00022989"/>
    </source>
</evidence>
<evidence type="ECO:0000256" key="1">
    <source>
        <dbReference type="ARBA" id="ARBA00004651"/>
    </source>
</evidence>
<evidence type="ECO:0000256" key="2">
    <source>
        <dbReference type="ARBA" id="ARBA00022475"/>
    </source>
</evidence>
<dbReference type="OrthoDB" id="204872at2157"/>
<evidence type="ECO:0000313" key="7">
    <source>
        <dbReference type="EMBL" id="SEJ34829.1"/>
    </source>
</evidence>
<gene>
    <name evidence="7" type="ORF">SAMN05444271_1534</name>
</gene>
<keyword evidence="2" id="KW-1003">Cell membrane</keyword>
<dbReference type="PANTHER" id="PTHR30213:SF0">
    <property type="entry name" value="UPF0761 MEMBRANE PROTEIN YIHY"/>
    <property type="match status" value="1"/>
</dbReference>
<organism evidence="7 8">
    <name type="scientific">Halohasta litchfieldiae</name>
    <dbReference type="NCBI Taxonomy" id="1073996"/>
    <lineage>
        <taxon>Archaea</taxon>
        <taxon>Methanobacteriati</taxon>
        <taxon>Methanobacteriota</taxon>
        <taxon>Stenosarchaea group</taxon>
        <taxon>Halobacteria</taxon>
        <taxon>Halobacteriales</taxon>
        <taxon>Haloferacaceae</taxon>
        <taxon>Halohasta</taxon>
    </lineage>
</organism>
<dbReference type="Pfam" id="PF03631">
    <property type="entry name" value="Virul_fac_BrkB"/>
    <property type="match status" value="1"/>
</dbReference>
<accession>A0A2H4PYX2</accession>
<dbReference type="EMBL" id="FNYR01000053">
    <property type="protein sequence ID" value="SEJ34829.1"/>
    <property type="molecule type" value="Genomic_DNA"/>
</dbReference>
<evidence type="ECO:0000313" key="8">
    <source>
        <dbReference type="Proteomes" id="UP000198888"/>
    </source>
</evidence>
<proteinExistence type="predicted"/>
<dbReference type="KEGG" id="hae:halTADL_0494"/>
<dbReference type="RefSeq" id="WP_089673891.1">
    <property type="nucleotide sequence ID" value="NZ_CP024845.1"/>
</dbReference>
<dbReference type="AlphaFoldDB" id="A0A1H6Y0K9"/>
<keyword evidence="5 6" id="KW-0472">Membrane</keyword>
<feature type="transmembrane region" description="Helical" evidence="6">
    <location>
        <begin position="207"/>
        <end position="229"/>
    </location>
</feature>
<keyword evidence="3 6" id="KW-0812">Transmembrane</keyword>
<feature type="transmembrane region" description="Helical" evidence="6">
    <location>
        <begin position="138"/>
        <end position="158"/>
    </location>
</feature>
<evidence type="ECO:0000256" key="3">
    <source>
        <dbReference type="ARBA" id="ARBA00022692"/>
    </source>
</evidence>
<feature type="transmembrane region" description="Helical" evidence="6">
    <location>
        <begin position="235"/>
        <end position="266"/>
    </location>
</feature>
<dbReference type="PIRSF" id="PIRSF035875">
    <property type="entry name" value="RNase_BN"/>
    <property type="match status" value="1"/>
</dbReference>
<accession>A0A1H6Y0K9</accession>
<sequence length="271" mass="29119">MGGVTRFVDRLTNLTPVRLGEQVVSLALDRNITFVAAGVAYYALASLVPMLLLTFAITTAVGLELVLEQILGVVENLLTNTGQELLTEALADTTGRTGAGVVGSLGFIWGTLKLSRGLSRAFGELYDYESAITIRREIVNIGIVFGSLLVAVTVLIGFDLALTFGRVPKWIVGPLEQVTLFVSLLVALLPLYALLPPGRLRVREVLPGALVAATGWVLLRLGFELYAVYAAEYQVYGVLGALLLFITWLYIGALTVLIGAVVNVVVRESRL</sequence>
<protein>
    <submittedName>
        <fullName evidence="7">Membrane protein</fullName>
    </submittedName>
</protein>
<keyword evidence="8" id="KW-1185">Reference proteome</keyword>